<dbReference type="PROSITE" id="PS00134">
    <property type="entry name" value="TRYPSIN_HIS"/>
    <property type="match status" value="1"/>
</dbReference>
<evidence type="ECO:0000313" key="4">
    <source>
        <dbReference type="Proteomes" id="UP001500301"/>
    </source>
</evidence>
<accession>A0ABP6W0G5</accession>
<dbReference type="PANTHER" id="PTHR15462:SF19">
    <property type="entry name" value="PEPTIDASE S1 DOMAIN-CONTAINING PROTEIN"/>
    <property type="match status" value="1"/>
</dbReference>
<evidence type="ECO:0000313" key="3">
    <source>
        <dbReference type="EMBL" id="GAA3542724.1"/>
    </source>
</evidence>
<comment type="caution">
    <text evidence="3">The sequence shown here is derived from an EMBL/GenBank/DDBJ whole genome shotgun (WGS) entry which is preliminary data.</text>
</comment>
<reference evidence="4" key="1">
    <citation type="journal article" date="2019" name="Int. J. Syst. Evol. Microbiol.">
        <title>The Global Catalogue of Microorganisms (GCM) 10K type strain sequencing project: providing services to taxonomists for standard genome sequencing and annotation.</title>
        <authorList>
            <consortium name="The Broad Institute Genomics Platform"/>
            <consortium name="The Broad Institute Genome Sequencing Center for Infectious Disease"/>
            <person name="Wu L."/>
            <person name="Ma J."/>
        </authorList>
    </citation>
    <scope>NUCLEOTIDE SEQUENCE [LARGE SCALE GENOMIC DNA]</scope>
    <source>
        <strain evidence="4">JCM 17460</strain>
    </source>
</reference>
<gene>
    <name evidence="3" type="ORF">GCM10022263_32360</name>
</gene>
<dbReference type="InterPro" id="IPR050966">
    <property type="entry name" value="Glutamyl_endopeptidase"/>
</dbReference>
<dbReference type="RefSeq" id="WP_218233589.1">
    <property type="nucleotide sequence ID" value="NZ_BAABBB010000018.1"/>
</dbReference>
<dbReference type="PANTHER" id="PTHR15462">
    <property type="entry name" value="SERINE PROTEASE"/>
    <property type="match status" value="1"/>
</dbReference>
<evidence type="ECO:0000256" key="2">
    <source>
        <dbReference type="SAM" id="SignalP"/>
    </source>
</evidence>
<proteinExistence type="predicted"/>
<evidence type="ECO:0000256" key="1">
    <source>
        <dbReference type="ARBA" id="ARBA00022729"/>
    </source>
</evidence>
<evidence type="ECO:0008006" key="5">
    <source>
        <dbReference type="Google" id="ProtNLM"/>
    </source>
</evidence>
<keyword evidence="4" id="KW-1185">Reference proteome</keyword>
<keyword evidence="1 2" id="KW-0732">Signal</keyword>
<name>A0ABP6W0G5_9ACTN</name>
<organism evidence="3 4">
    <name type="scientific">Nocardioides daeguensis</name>
    <dbReference type="NCBI Taxonomy" id="908359"/>
    <lineage>
        <taxon>Bacteria</taxon>
        <taxon>Bacillati</taxon>
        <taxon>Actinomycetota</taxon>
        <taxon>Actinomycetes</taxon>
        <taxon>Propionibacteriales</taxon>
        <taxon>Nocardioidaceae</taxon>
        <taxon>Nocardioides</taxon>
    </lineage>
</organism>
<feature type="signal peptide" evidence="2">
    <location>
        <begin position="1"/>
        <end position="25"/>
    </location>
</feature>
<sequence>MAVAAAVLTAVLGGLVAGLPVASVAAGATPVDPRVPSVPSVPSAQSGPSVVVTPVPHAGVRAYWTPERMREAIPLDLDPAGGRIASAPGTAAPRLSARTGEGLRSTGKLFFTDGRSDFVCSGAAVSTPEKDLVLTAGHCVNTGGVKGLLGGCRAGSYFSGFLFVPAYDHDARPYGTWVGTSVATPNEWVTQCDLYARDQAMIRVAPLGGRNLVDVVGGNGLAWNYPAREDGVRVVGWPAEAPYDGQSRQECVASTVGSTRTNTPADAEMACPLTGGASGGPWFVRMASADTGFIFAVTSRRPTDGTPLLFATPFDASIETLLAVARSAPRPVSRPVAGRVTGRVTGDRPKRGARLRLAATAGVVGFGESYRLVAETRRVRRIVLQVRDLPGAPWRRLASARVRGGVTVFDQSPPPGTRWYRVKVRGAKRHSAPVAVTVGACPLPLDRSPGVVSATRCTSPVG</sequence>
<dbReference type="Proteomes" id="UP001500301">
    <property type="component" value="Unassembled WGS sequence"/>
</dbReference>
<dbReference type="InterPro" id="IPR018114">
    <property type="entry name" value="TRYPSIN_HIS"/>
</dbReference>
<feature type="chain" id="PRO_5046256594" description="Trypsin-like serine protease" evidence="2">
    <location>
        <begin position="26"/>
        <end position="462"/>
    </location>
</feature>
<dbReference type="EMBL" id="BAABBB010000018">
    <property type="protein sequence ID" value="GAA3542724.1"/>
    <property type="molecule type" value="Genomic_DNA"/>
</dbReference>
<protein>
    <recommendedName>
        <fullName evidence="5">Trypsin-like serine protease</fullName>
    </recommendedName>
</protein>